<name>A0A128A1I2_9ARCH</name>
<evidence type="ECO:0000256" key="1">
    <source>
        <dbReference type="ARBA" id="ARBA00043967"/>
    </source>
</evidence>
<proteinExistence type="inferred from homology"/>
<keyword evidence="5" id="KW-1185">Reference proteome</keyword>
<sequence>MSSFVLSKLDSNHINEISEANNDPVWLREYRKNAFVIFQQLPPEVSPLYNKYSDANKMDPEQITFSLSSDSTIPDFVKDRLLEIGDNPSIVQIGTNIQQINIPSDLKEKGLVICSIHDAIKNHGDKIKKSFEQTDSKRDKYIALNNAFFNSGIFIYIPRNLILEKTIHVVSSLSLDQTSVISRNILVVEESSKASIVQEIYAPQATKQQAYLELLDASISPNSQFDLVTLQAMDETAVNFSSRVARIERDGRMNWYLGLFGSHLSRYKVDNFLNGQGATAQDTEVVFGNKNQSYDLASNLIHNASSTIGRVLEKSVLKDTAKSLFKGMIRIEKDAHHAESYLSGHSILLDKGAKSDSIPGLEILTNDVKATHSASVAQMDEEQIFYLATRCLSKSDAQKIIVEGFLEPLSRKMSYQVRAWISYLIDSKWAGRNLTIKTDEQLKAMLEVEETRYRETDTFESHYKYR</sequence>
<protein>
    <submittedName>
        <fullName evidence="4">FeS assembly protein SufD</fullName>
    </submittedName>
</protein>
<dbReference type="InterPro" id="IPR000825">
    <property type="entry name" value="SUF_FeS_clus_asmbl_SufBD_core"/>
</dbReference>
<evidence type="ECO:0000313" key="4">
    <source>
        <dbReference type="EMBL" id="CUR51214.1"/>
    </source>
</evidence>
<dbReference type="EMBL" id="LN890280">
    <property type="protein sequence ID" value="CUR51214.1"/>
    <property type="molecule type" value="Genomic_DNA"/>
</dbReference>
<feature type="domain" description="SUF system FeS cluster assembly SufBD core" evidence="2">
    <location>
        <begin position="177"/>
        <end position="405"/>
    </location>
</feature>
<dbReference type="Pfam" id="PF19295">
    <property type="entry name" value="SufBD_N"/>
    <property type="match status" value="1"/>
</dbReference>
<dbReference type="InterPro" id="IPR037284">
    <property type="entry name" value="SUF_FeS_clus_asmbl_SufBD_sf"/>
</dbReference>
<feature type="domain" description="SUF system FeS cluster assembly SufBD N-terminal" evidence="3">
    <location>
        <begin position="108"/>
        <end position="169"/>
    </location>
</feature>
<evidence type="ECO:0000313" key="5">
    <source>
        <dbReference type="Proteomes" id="UP000196239"/>
    </source>
</evidence>
<dbReference type="PANTHER" id="PTHR30508:SF1">
    <property type="entry name" value="UPF0051 PROTEIN ABCI8, CHLOROPLASTIC-RELATED"/>
    <property type="match status" value="1"/>
</dbReference>
<accession>A0A128A1I2</accession>
<comment type="similarity">
    <text evidence="1">Belongs to the iron-sulfur cluster assembly SufBD family.</text>
</comment>
<gene>
    <name evidence="4" type="primary">sufD</name>
    <name evidence="4" type="ORF">NDEV_0449</name>
</gene>
<dbReference type="AlphaFoldDB" id="A0A128A1I2"/>
<organism evidence="4 5">
    <name type="scientific">Nitrosotalea devaniterrae</name>
    <dbReference type="NCBI Taxonomy" id="1078905"/>
    <lineage>
        <taxon>Archaea</taxon>
        <taxon>Nitrososphaerota</taxon>
        <taxon>Nitrososphaeria</taxon>
        <taxon>Nitrosotaleales</taxon>
        <taxon>Nitrosotaleaceae</taxon>
        <taxon>Nitrosotalea</taxon>
    </lineage>
</organism>
<dbReference type="InterPro" id="IPR045595">
    <property type="entry name" value="SufBD_N"/>
</dbReference>
<evidence type="ECO:0000259" key="2">
    <source>
        <dbReference type="Pfam" id="PF01458"/>
    </source>
</evidence>
<dbReference type="InterPro" id="IPR055346">
    <property type="entry name" value="Fe-S_cluster_assembly_SufBD"/>
</dbReference>
<evidence type="ECO:0000259" key="3">
    <source>
        <dbReference type="Pfam" id="PF19295"/>
    </source>
</evidence>
<dbReference type="Pfam" id="PF01458">
    <property type="entry name" value="SUFBD_core"/>
    <property type="match status" value="1"/>
</dbReference>
<dbReference type="KEGG" id="ndv:NDEV_0449"/>
<dbReference type="SUPFAM" id="SSF101960">
    <property type="entry name" value="Stabilizer of iron transporter SufD"/>
    <property type="match status" value="1"/>
</dbReference>
<dbReference type="PANTHER" id="PTHR30508">
    <property type="entry name" value="FES CLUSTER ASSEMBLY PROTEIN SUF"/>
    <property type="match status" value="1"/>
</dbReference>
<reference evidence="5" key="1">
    <citation type="submission" date="2015-10" db="EMBL/GenBank/DDBJ databases">
        <authorList>
            <person name="Lehtovirta-Morley L.E."/>
            <person name="Vieille C."/>
        </authorList>
    </citation>
    <scope>NUCLEOTIDE SEQUENCE [LARGE SCALE GENOMIC DNA]</scope>
</reference>
<dbReference type="GO" id="GO:0016226">
    <property type="term" value="P:iron-sulfur cluster assembly"/>
    <property type="evidence" value="ECO:0007669"/>
    <property type="project" value="InterPro"/>
</dbReference>
<dbReference type="Proteomes" id="UP000196239">
    <property type="component" value="Chromosome 1"/>
</dbReference>